<dbReference type="Pfam" id="PF13174">
    <property type="entry name" value="TPR_6"/>
    <property type="match status" value="1"/>
</dbReference>
<keyword evidence="1" id="KW-1133">Transmembrane helix</keyword>
<protein>
    <recommendedName>
        <fullName evidence="4">Tetratricopeptide repeat protein</fullName>
    </recommendedName>
</protein>
<accession>A0A9X1JNY1</accession>
<dbReference type="Proteomes" id="UP001138894">
    <property type="component" value="Unassembled WGS sequence"/>
</dbReference>
<keyword evidence="1" id="KW-0472">Membrane</keyword>
<keyword evidence="1" id="KW-0812">Transmembrane</keyword>
<dbReference type="EMBL" id="JAGSPD010000009">
    <property type="protein sequence ID" value="MBV7269876.1"/>
    <property type="molecule type" value="Genomic_DNA"/>
</dbReference>
<keyword evidence="3" id="KW-1185">Reference proteome</keyword>
<reference evidence="2" key="1">
    <citation type="submission" date="2021-04" db="EMBL/GenBank/DDBJ databases">
        <authorList>
            <person name="Pira H."/>
            <person name="Risdian C."/>
            <person name="Wink J."/>
        </authorList>
    </citation>
    <scope>NUCLEOTIDE SEQUENCE</scope>
    <source>
        <strain evidence="2">WHY3</strain>
    </source>
</reference>
<dbReference type="AlphaFoldDB" id="A0A9X1JNY1"/>
<evidence type="ECO:0008006" key="4">
    <source>
        <dbReference type="Google" id="ProtNLM"/>
    </source>
</evidence>
<evidence type="ECO:0000313" key="3">
    <source>
        <dbReference type="Proteomes" id="UP001138894"/>
    </source>
</evidence>
<feature type="transmembrane region" description="Helical" evidence="1">
    <location>
        <begin position="92"/>
        <end position="109"/>
    </location>
</feature>
<dbReference type="RefSeq" id="WP_218546752.1">
    <property type="nucleotide sequence ID" value="NZ_JAGSPD010000009.1"/>
</dbReference>
<gene>
    <name evidence="2" type="ORF">KCG49_11825</name>
</gene>
<sequence length="244" mass="27806">MDINDISQEEFEKIEAYINGQLSNEDLLEFENRLKNENHLATKVEDIKIVLTGLETQTMKEQLDEFHNELSSNQDKTVVNQPKVRRFNWKRIAVAAILIIGLGSFWLFGGSSNERLYAKYFTPDPGLPTTMGSNDNYEFYEAMVDYKQGDYKGAISKWESLRNLKPQSDTLNYFIGVAHLASKNEKIAISFLEDASKNPEFALKNDAHYYLGLAYLKAGNTKQAKVNLKKSSSENSKEILAKIE</sequence>
<dbReference type="InterPro" id="IPR019734">
    <property type="entry name" value="TPR_rpt"/>
</dbReference>
<comment type="caution">
    <text evidence="2">The sequence shown here is derived from an EMBL/GenBank/DDBJ whole genome shotgun (WGS) entry which is preliminary data.</text>
</comment>
<evidence type="ECO:0000313" key="2">
    <source>
        <dbReference type="EMBL" id="MBV7269876.1"/>
    </source>
</evidence>
<name>A0A9X1JNY1_9FLAO</name>
<proteinExistence type="predicted"/>
<organism evidence="2 3">
    <name type="scientific">Winogradskyella luteola</name>
    <dbReference type="NCBI Taxonomy" id="2828330"/>
    <lineage>
        <taxon>Bacteria</taxon>
        <taxon>Pseudomonadati</taxon>
        <taxon>Bacteroidota</taxon>
        <taxon>Flavobacteriia</taxon>
        <taxon>Flavobacteriales</taxon>
        <taxon>Flavobacteriaceae</taxon>
        <taxon>Winogradskyella</taxon>
    </lineage>
</organism>
<evidence type="ECO:0000256" key="1">
    <source>
        <dbReference type="SAM" id="Phobius"/>
    </source>
</evidence>